<feature type="chain" id="PRO_5046537452" description="Outer membrane protein beta-barrel domain-containing protein" evidence="2">
    <location>
        <begin position="30"/>
        <end position="202"/>
    </location>
</feature>
<feature type="signal peptide" evidence="2">
    <location>
        <begin position="1"/>
        <end position="29"/>
    </location>
</feature>
<dbReference type="SUPFAM" id="SSF56925">
    <property type="entry name" value="OMPA-like"/>
    <property type="match status" value="1"/>
</dbReference>
<sequence length="202" mass="22064">MKKWFTGFRVKYSLLAALLALGAPSNALADFTAEKELKAYVGLSLTGFKAKVDIANIASASEKFGGGSLRLGMPVLSYLSLEGRYSFGKKKTYDNQESARIERVVSGLMLIGPTKGKYRPYLALGVSRSDIKLDLSNETIKANEITPSYGLGFALYTRKPDVGLSLEYLHIADSKFEYKTSLGNTKQKTSLGALSLTVIKHF</sequence>
<dbReference type="EMBL" id="BSOR01000076">
    <property type="protein sequence ID" value="GLR65122.1"/>
    <property type="molecule type" value="Genomic_DNA"/>
</dbReference>
<keyword evidence="5" id="KW-1185">Reference proteome</keyword>
<organism evidence="4 5">
    <name type="scientific">Marinospirillum insulare</name>
    <dbReference type="NCBI Taxonomy" id="217169"/>
    <lineage>
        <taxon>Bacteria</taxon>
        <taxon>Pseudomonadati</taxon>
        <taxon>Pseudomonadota</taxon>
        <taxon>Gammaproteobacteria</taxon>
        <taxon>Oceanospirillales</taxon>
        <taxon>Oceanospirillaceae</taxon>
        <taxon>Marinospirillum</taxon>
    </lineage>
</organism>
<comment type="caution">
    <text evidence="4">The sequence shown here is derived from an EMBL/GenBank/DDBJ whole genome shotgun (WGS) entry which is preliminary data.</text>
</comment>
<dbReference type="RefSeq" id="WP_027851704.1">
    <property type="nucleotide sequence ID" value="NZ_BSOR01000076.1"/>
</dbReference>
<feature type="domain" description="Outer membrane protein beta-barrel" evidence="3">
    <location>
        <begin position="14"/>
        <end position="175"/>
    </location>
</feature>
<protein>
    <recommendedName>
        <fullName evidence="3">Outer membrane protein beta-barrel domain-containing protein</fullName>
    </recommendedName>
</protein>
<accession>A0ABQ6A3H2</accession>
<evidence type="ECO:0000256" key="1">
    <source>
        <dbReference type="ARBA" id="ARBA00022729"/>
    </source>
</evidence>
<gene>
    <name evidence="4" type="ORF">GCM10007878_25610</name>
</gene>
<evidence type="ECO:0000259" key="3">
    <source>
        <dbReference type="Pfam" id="PF13505"/>
    </source>
</evidence>
<dbReference type="Proteomes" id="UP001156682">
    <property type="component" value="Unassembled WGS sequence"/>
</dbReference>
<evidence type="ECO:0000313" key="4">
    <source>
        <dbReference type="EMBL" id="GLR65122.1"/>
    </source>
</evidence>
<dbReference type="InterPro" id="IPR027385">
    <property type="entry name" value="Beta-barrel_OMP"/>
</dbReference>
<dbReference type="Pfam" id="PF13505">
    <property type="entry name" value="OMP_b-brl"/>
    <property type="match status" value="1"/>
</dbReference>
<evidence type="ECO:0000313" key="5">
    <source>
        <dbReference type="Proteomes" id="UP001156682"/>
    </source>
</evidence>
<dbReference type="InterPro" id="IPR011250">
    <property type="entry name" value="OMP/PagP_B-barrel"/>
</dbReference>
<reference evidence="5" key="1">
    <citation type="journal article" date="2019" name="Int. J. Syst. Evol. Microbiol.">
        <title>The Global Catalogue of Microorganisms (GCM) 10K type strain sequencing project: providing services to taxonomists for standard genome sequencing and annotation.</title>
        <authorList>
            <consortium name="The Broad Institute Genomics Platform"/>
            <consortium name="The Broad Institute Genome Sequencing Center for Infectious Disease"/>
            <person name="Wu L."/>
            <person name="Ma J."/>
        </authorList>
    </citation>
    <scope>NUCLEOTIDE SEQUENCE [LARGE SCALE GENOMIC DNA]</scope>
    <source>
        <strain evidence="5">NBRC 100033</strain>
    </source>
</reference>
<keyword evidence="1 2" id="KW-0732">Signal</keyword>
<proteinExistence type="predicted"/>
<dbReference type="Gene3D" id="2.40.160.20">
    <property type="match status" value="1"/>
</dbReference>
<name>A0ABQ6A3H2_9GAMM</name>
<evidence type="ECO:0000256" key="2">
    <source>
        <dbReference type="SAM" id="SignalP"/>
    </source>
</evidence>